<dbReference type="PANTHER" id="PTHR46520">
    <property type="entry name" value="SERINE BETA-LACTAMASE-LIKE PROTEIN LACTB, MITOCHONDRIAL"/>
    <property type="match status" value="1"/>
</dbReference>
<dbReference type="EMBL" id="VIKU02000005">
    <property type="protein sequence ID" value="NHF60930.1"/>
    <property type="molecule type" value="Genomic_DNA"/>
</dbReference>
<proteinExistence type="predicted"/>
<comment type="caution">
    <text evidence="2">The sequence shown here is derived from an EMBL/GenBank/DDBJ whole genome shotgun (WGS) entry which is preliminary data.</text>
</comment>
<evidence type="ECO:0000259" key="1">
    <source>
        <dbReference type="Pfam" id="PF00144"/>
    </source>
</evidence>
<reference evidence="2" key="2">
    <citation type="submission" date="2020-03" db="EMBL/GenBank/DDBJ databases">
        <title>Flavobacteriaceae bacterium strain TP-CH-4, a member of the family Flavobacteriaceae isolated from a deep-sea seamount.</title>
        <authorList>
            <person name="Zhang D.-C."/>
        </authorList>
    </citation>
    <scope>NUCLEOTIDE SEQUENCE</scope>
    <source>
        <strain evidence="2">TP-CH-4</strain>
    </source>
</reference>
<name>A0A967E7S3_9FLAO</name>
<evidence type="ECO:0000313" key="3">
    <source>
        <dbReference type="Proteomes" id="UP000707206"/>
    </source>
</evidence>
<gene>
    <name evidence="2" type="ORF">FK220_016375</name>
</gene>
<dbReference type="Pfam" id="PF00144">
    <property type="entry name" value="Beta-lactamase"/>
    <property type="match status" value="1"/>
</dbReference>
<sequence length="363" mass="40375">MAKYLNNLFAKKRILGDDTRLEGLVKADDLLADLVNQQKIPGLSVTVLEEGKTIFQKGYGHADLEAKTRIIPEETVFRVASVSKPIAATALAHMVVEGIIDLDASFRTYVPYYPKKKYDFTIRQLASHTAGIRSYRGTEYGLNRPYSIKEGIDLFKNDPLLFEPGTGYHYNSYDWVLISLAMQEASGIPFVEYVHEKVLEPLGMDHTFAPTAKKGSDTWPGAHRLATSYSRNRLGFREAIPVNNHYKLAGGGYLSTSGDIAKLGQAYLEGKILDKKTLQPFLTSQNINGTPTYYGLGWQVSEDTKGRSYYGHVGNGVGGYSNFFVYPNEQMVVAILINCTDPKVQDVLDTTVNLLMTSKKPSF</sequence>
<protein>
    <submittedName>
        <fullName evidence="2">Beta-lactamase family protein</fullName>
    </submittedName>
</protein>
<dbReference type="GO" id="GO:0008233">
    <property type="term" value="F:peptidase activity"/>
    <property type="evidence" value="ECO:0007669"/>
    <property type="project" value="TreeGrafter"/>
</dbReference>
<accession>A0A967E7S3</accession>
<dbReference type="InterPro" id="IPR012338">
    <property type="entry name" value="Beta-lactam/transpept-like"/>
</dbReference>
<dbReference type="InterPro" id="IPR052794">
    <property type="entry name" value="Mito_Ser_Protease_LACTB"/>
</dbReference>
<dbReference type="AlphaFoldDB" id="A0A967E7S3"/>
<feature type="domain" description="Beta-lactamase-related" evidence="1">
    <location>
        <begin position="28"/>
        <end position="351"/>
    </location>
</feature>
<dbReference type="Proteomes" id="UP000707206">
    <property type="component" value="Unassembled WGS sequence"/>
</dbReference>
<evidence type="ECO:0000313" key="2">
    <source>
        <dbReference type="EMBL" id="NHF60930.1"/>
    </source>
</evidence>
<dbReference type="GO" id="GO:0006508">
    <property type="term" value="P:proteolysis"/>
    <property type="evidence" value="ECO:0007669"/>
    <property type="project" value="TreeGrafter"/>
</dbReference>
<reference evidence="2" key="1">
    <citation type="submission" date="2019-07" db="EMBL/GenBank/DDBJ databases">
        <authorList>
            <person name="De-Chao Zhang Q."/>
        </authorList>
    </citation>
    <scope>NUCLEOTIDE SEQUENCE</scope>
    <source>
        <strain evidence="2">TP-CH-4</strain>
    </source>
</reference>
<dbReference type="GO" id="GO:0019216">
    <property type="term" value="P:regulation of lipid metabolic process"/>
    <property type="evidence" value="ECO:0007669"/>
    <property type="project" value="TreeGrafter"/>
</dbReference>
<organism evidence="2 3">
    <name type="scientific">Pelagihabitans pacificus</name>
    <dbReference type="NCBI Taxonomy" id="2696054"/>
    <lineage>
        <taxon>Bacteria</taxon>
        <taxon>Pseudomonadati</taxon>
        <taxon>Bacteroidota</taxon>
        <taxon>Flavobacteriia</taxon>
        <taxon>Flavobacteriales</taxon>
        <taxon>Flavobacteriaceae</taxon>
        <taxon>Pelagihabitans</taxon>
    </lineage>
</organism>
<dbReference type="Gene3D" id="3.40.710.10">
    <property type="entry name" value="DD-peptidase/beta-lactamase superfamily"/>
    <property type="match status" value="1"/>
</dbReference>
<dbReference type="PANTHER" id="PTHR46520:SF1">
    <property type="entry name" value="SERINE BETA-LACTAMASE-LIKE PROTEIN LACTB, MITOCHONDRIAL"/>
    <property type="match status" value="1"/>
</dbReference>
<dbReference type="SUPFAM" id="SSF56601">
    <property type="entry name" value="beta-lactamase/transpeptidase-like"/>
    <property type="match status" value="1"/>
</dbReference>
<dbReference type="InterPro" id="IPR001466">
    <property type="entry name" value="Beta-lactam-related"/>
</dbReference>
<keyword evidence="3" id="KW-1185">Reference proteome</keyword>